<evidence type="ECO:0000256" key="2">
    <source>
        <dbReference type="ARBA" id="ARBA00010971"/>
    </source>
</evidence>
<name>A0A7S3NK79_9STRA</name>
<feature type="active site" description="Proton acceptor" evidence="5">
    <location>
        <position position="107"/>
    </location>
</feature>
<evidence type="ECO:0000256" key="6">
    <source>
        <dbReference type="PIRSR" id="PIRSR607702-2"/>
    </source>
</evidence>
<dbReference type="GO" id="GO:0007548">
    <property type="term" value="P:sex differentiation"/>
    <property type="evidence" value="ECO:0007669"/>
    <property type="project" value="UniProtKB-KW"/>
</dbReference>
<keyword evidence="4" id="KW-0726">Sexual differentiation</keyword>
<evidence type="ECO:0000256" key="3">
    <source>
        <dbReference type="ARBA" id="ARBA00022782"/>
    </source>
</evidence>
<dbReference type="PANTHER" id="PTHR12258">
    <property type="entry name" value="JANUS-A/JANUS-B"/>
    <property type="match status" value="1"/>
</dbReference>
<evidence type="ECO:0000256" key="5">
    <source>
        <dbReference type="PIRSR" id="PIRSR607702-1"/>
    </source>
</evidence>
<comment type="function">
    <text evidence="1">JanA and janB regulate somatic sex differentiation.</text>
</comment>
<dbReference type="Gene3D" id="3.50.20.20">
    <property type="entry name" value="Janus/Ocnus"/>
    <property type="match status" value="1"/>
</dbReference>
<accession>A0A7S3NK79</accession>
<gene>
    <name evidence="7" type="ORF">ALAG00032_LOCUS6415</name>
</gene>
<dbReference type="InterPro" id="IPR007702">
    <property type="entry name" value="Janus"/>
</dbReference>
<feature type="binding site" evidence="6">
    <location>
        <position position="86"/>
    </location>
    <ligand>
        <name>substrate</name>
    </ligand>
</feature>
<dbReference type="Pfam" id="PF05005">
    <property type="entry name" value="Ocnus"/>
    <property type="match status" value="1"/>
</dbReference>
<organism evidence="7">
    <name type="scientific">Aureoumbra lagunensis</name>
    <dbReference type="NCBI Taxonomy" id="44058"/>
    <lineage>
        <taxon>Eukaryota</taxon>
        <taxon>Sar</taxon>
        <taxon>Stramenopiles</taxon>
        <taxon>Ochrophyta</taxon>
        <taxon>Pelagophyceae</taxon>
        <taxon>Pelagomonadales</taxon>
        <taxon>Aureoumbra</taxon>
    </lineage>
</organism>
<evidence type="ECO:0000256" key="1">
    <source>
        <dbReference type="ARBA" id="ARBA00002508"/>
    </source>
</evidence>
<keyword evidence="3" id="KW-0221">Differentiation</keyword>
<reference evidence="7" key="1">
    <citation type="submission" date="2021-01" db="EMBL/GenBank/DDBJ databases">
        <authorList>
            <person name="Corre E."/>
            <person name="Pelletier E."/>
            <person name="Niang G."/>
            <person name="Scheremetjew M."/>
            <person name="Finn R."/>
            <person name="Kale V."/>
            <person name="Holt S."/>
            <person name="Cochrane G."/>
            <person name="Meng A."/>
            <person name="Brown T."/>
            <person name="Cohen L."/>
        </authorList>
    </citation>
    <scope>NUCLEOTIDE SEQUENCE</scope>
    <source>
        <strain evidence="7">CCMP1510</strain>
    </source>
</reference>
<evidence type="ECO:0000313" key="7">
    <source>
        <dbReference type="EMBL" id="CAE0365671.1"/>
    </source>
</evidence>
<dbReference type="GO" id="GO:0005829">
    <property type="term" value="C:cytosol"/>
    <property type="evidence" value="ECO:0007669"/>
    <property type="project" value="TreeGrafter"/>
</dbReference>
<dbReference type="PANTHER" id="PTHR12258:SF5">
    <property type="entry name" value="BCDNA.GH02250-RELATED"/>
    <property type="match status" value="1"/>
</dbReference>
<sequence length="183" mass="20102">MRLSVRQQFGFAYCLFNIGGANLKIKAQTRLVSTSRFAVIEPSADMATTTREERAQAAAMRSTSGDQGGENLDTINSVEIDMSLQKYVLIRAGNRHLVRGTSSAIYHKDAAGPCVAQLRSLGIDYNVLGGGRIAVEPDKKTMLVYGFSYGFPWENGISKHDVAAKLLNQKYPDWTINTSDEGY</sequence>
<dbReference type="InterPro" id="IPR038596">
    <property type="entry name" value="Janus_sf"/>
</dbReference>
<dbReference type="GO" id="GO:0101006">
    <property type="term" value="F:protein histidine phosphatase activity"/>
    <property type="evidence" value="ECO:0007669"/>
    <property type="project" value="TreeGrafter"/>
</dbReference>
<dbReference type="GO" id="GO:0030154">
    <property type="term" value="P:cell differentiation"/>
    <property type="evidence" value="ECO:0007669"/>
    <property type="project" value="UniProtKB-KW"/>
</dbReference>
<dbReference type="EMBL" id="HBIJ01009114">
    <property type="protein sequence ID" value="CAE0365671.1"/>
    <property type="molecule type" value="Transcribed_RNA"/>
</dbReference>
<dbReference type="AlphaFoldDB" id="A0A7S3NK79"/>
<comment type="similarity">
    <text evidence="2">Belongs to the janus family.</text>
</comment>
<evidence type="ECO:0008006" key="8">
    <source>
        <dbReference type="Google" id="ProtNLM"/>
    </source>
</evidence>
<proteinExistence type="inferred from homology"/>
<dbReference type="SUPFAM" id="SSF143724">
    <property type="entry name" value="PHP14-like"/>
    <property type="match status" value="1"/>
</dbReference>
<protein>
    <recommendedName>
        <fullName evidence="8">14 kDa phosphohistidine phosphatase</fullName>
    </recommendedName>
</protein>
<evidence type="ECO:0000256" key="4">
    <source>
        <dbReference type="ARBA" id="ARBA00022928"/>
    </source>
</evidence>